<evidence type="ECO:0000313" key="1">
    <source>
        <dbReference type="Proteomes" id="UP000036681"/>
    </source>
</evidence>
<reference evidence="2" key="1">
    <citation type="submission" date="2017-02" db="UniProtKB">
        <authorList>
            <consortium name="WormBaseParasite"/>
        </authorList>
    </citation>
    <scope>IDENTIFICATION</scope>
</reference>
<accession>A0A0M3HVP5</accession>
<organism evidence="1 2">
    <name type="scientific">Ascaris lumbricoides</name>
    <name type="common">Giant roundworm</name>
    <dbReference type="NCBI Taxonomy" id="6252"/>
    <lineage>
        <taxon>Eukaryota</taxon>
        <taxon>Metazoa</taxon>
        <taxon>Ecdysozoa</taxon>
        <taxon>Nematoda</taxon>
        <taxon>Chromadorea</taxon>
        <taxon>Rhabditida</taxon>
        <taxon>Spirurina</taxon>
        <taxon>Ascaridomorpha</taxon>
        <taxon>Ascaridoidea</taxon>
        <taxon>Ascarididae</taxon>
        <taxon>Ascaris</taxon>
    </lineage>
</organism>
<dbReference type="Pfam" id="PF13855">
    <property type="entry name" value="LRR_8"/>
    <property type="match status" value="1"/>
</dbReference>
<keyword evidence="1" id="KW-1185">Reference proteome</keyword>
<sequence length="138" mass="14746">MGGAVWLCEEGRPFALQQSLGERVIYTHAAALCGRSRYSCPAAECATFAVRGGLSTMRPEAYPDLDTLVVTGASLGDLTASNLFGERVTHRILSLVNLSDNAISAFDSATFEGLTAVEYFYLNGNALTTVGEDPFRLS</sequence>
<proteinExistence type="predicted"/>
<evidence type="ECO:0000313" key="2">
    <source>
        <dbReference type="WBParaSite" id="ALUE_0000706801-mRNA-1"/>
    </source>
</evidence>
<dbReference type="AlphaFoldDB" id="A0A0M3HVP5"/>
<dbReference type="Proteomes" id="UP000036681">
    <property type="component" value="Unplaced"/>
</dbReference>
<dbReference type="WBParaSite" id="ALUE_0000706801-mRNA-1">
    <property type="protein sequence ID" value="ALUE_0000706801-mRNA-1"/>
    <property type="gene ID" value="ALUE_0000706801"/>
</dbReference>
<dbReference type="InterPro" id="IPR001611">
    <property type="entry name" value="Leu-rich_rpt"/>
</dbReference>
<name>A0A0M3HVP5_ASCLU</name>
<dbReference type="SUPFAM" id="SSF52058">
    <property type="entry name" value="L domain-like"/>
    <property type="match status" value="1"/>
</dbReference>
<dbReference type="InterPro" id="IPR032675">
    <property type="entry name" value="LRR_dom_sf"/>
</dbReference>
<dbReference type="Gene3D" id="3.80.10.10">
    <property type="entry name" value="Ribonuclease Inhibitor"/>
    <property type="match status" value="1"/>
</dbReference>
<protein>
    <submittedName>
        <fullName evidence="2">Leucine-rich repeat domain-containing protein</fullName>
    </submittedName>
</protein>